<dbReference type="Gene3D" id="1.20.120.1220">
    <property type="match status" value="1"/>
</dbReference>
<feature type="domain" description="Prepilin type IV endopeptidase peptidase" evidence="3">
    <location>
        <begin position="82"/>
        <end position="184"/>
    </location>
</feature>
<evidence type="ECO:0000256" key="2">
    <source>
        <dbReference type="SAM" id="Phobius"/>
    </source>
</evidence>
<gene>
    <name evidence="4" type="ORF">HNR32_000176</name>
</gene>
<feature type="transmembrane region" description="Helical" evidence="2">
    <location>
        <begin position="12"/>
        <end position="35"/>
    </location>
</feature>
<dbReference type="Pfam" id="PF01478">
    <property type="entry name" value="Peptidase_A24"/>
    <property type="match status" value="1"/>
</dbReference>
<feature type="transmembrane region" description="Helical" evidence="2">
    <location>
        <begin position="128"/>
        <end position="149"/>
    </location>
</feature>
<dbReference type="InterPro" id="IPR050882">
    <property type="entry name" value="Prepilin_peptidase/N-MTase"/>
</dbReference>
<keyword evidence="4" id="KW-0378">Hydrolase</keyword>
<keyword evidence="2" id="KW-0812">Transmembrane</keyword>
<evidence type="ECO:0000313" key="4">
    <source>
        <dbReference type="EMBL" id="MBB5335076.1"/>
    </source>
</evidence>
<keyword evidence="5" id="KW-1185">Reference proteome</keyword>
<comment type="similarity">
    <text evidence="1">Belongs to the peptidase A24 family.</text>
</comment>
<dbReference type="RefSeq" id="WP_183858889.1">
    <property type="nucleotide sequence ID" value="NZ_JACHFH010000001.1"/>
</dbReference>
<feature type="transmembrane region" description="Helical" evidence="2">
    <location>
        <begin position="198"/>
        <end position="215"/>
    </location>
</feature>
<reference evidence="4 5" key="1">
    <citation type="submission" date="2020-08" db="EMBL/GenBank/DDBJ databases">
        <title>Genomic Encyclopedia of Type Strains, Phase IV (KMG-IV): sequencing the most valuable type-strain genomes for metagenomic binning, comparative biology and taxonomic classification.</title>
        <authorList>
            <person name="Goeker M."/>
        </authorList>
    </citation>
    <scope>NUCLEOTIDE SEQUENCE [LARGE SCALE GENOMIC DNA]</scope>
    <source>
        <strain evidence="4 5">DSM 24661</strain>
    </source>
</reference>
<feature type="transmembrane region" description="Helical" evidence="2">
    <location>
        <begin position="55"/>
        <end position="71"/>
    </location>
</feature>
<dbReference type="PANTHER" id="PTHR30487">
    <property type="entry name" value="TYPE 4 PREPILIN-LIKE PROTEINS LEADER PEPTIDE-PROCESSING ENZYME"/>
    <property type="match status" value="1"/>
</dbReference>
<proteinExistence type="inferred from homology"/>
<feature type="transmembrane region" description="Helical" evidence="2">
    <location>
        <begin position="100"/>
        <end position="119"/>
    </location>
</feature>
<organism evidence="4 5">
    <name type="scientific">Pectinatus brassicae</name>
    <dbReference type="NCBI Taxonomy" id="862415"/>
    <lineage>
        <taxon>Bacteria</taxon>
        <taxon>Bacillati</taxon>
        <taxon>Bacillota</taxon>
        <taxon>Negativicutes</taxon>
        <taxon>Selenomonadales</taxon>
        <taxon>Selenomonadaceae</taxon>
        <taxon>Pectinatus</taxon>
    </lineage>
</organism>
<accession>A0A840UDA6</accession>
<comment type="caution">
    <text evidence="4">The sequence shown here is derived from an EMBL/GenBank/DDBJ whole genome shotgun (WGS) entry which is preliminary data.</text>
</comment>
<protein>
    <submittedName>
        <fullName evidence="4">Leader peptidase (Prepilin peptidase)/N-methyltransferase</fullName>
        <ecNumber evidence="4">2.1.1.-</ecNumber>
        <ecNumber evidence="4">3.4.23.43</ecNumber>
    </submittedName>
</protein>
<keyword evidence="2" id="KW-1133">Transmembrane helix</keyword>
<sequence>MEKFIIIKYIIEFLLFFLLAYLFACIGNIWIQTLYTDNKKLLSFAGKSLYSKKRIYFITLMMSIIFVRVAFQEDIWLGLLKIFLGYVLILIIYTDFEQQVIFDKMIAAVILGSFFDFLYQPPVLMDRFMAAIAGGGLFLLLAVLLRGAIGGGDIKLIFALGLLLGTERLILVIVIGILLGAIAALVLLASKQKKRSDYFAYGPYFALPALIFYIVL</sequence>
<keyword evidence="2" id="KW-0472">Membrane</keyword>
<evidence type="ECO:0000259" key="3">
    <source>
        <dbReference type="Pfam" id="PF01478"/>
    </source>
</evidence>
<keyword evidence="4" id="KW-0489">Methyltransferase</keyword>
<dbReference type="GO" id="GO:0006465">
    <property type="term" value="P:signal peptide processing"/>
    <property type="evidence" value="ECO:0007669"/>
    <property type="project" value="TreeGrafter"/>
</dbReference>
<name>A0A840UDA6_9FIRM</name>
<dbReference type="EC" id="3.4.23.43" evidence="4"/>
<keyword evidence="4" id="KW-0808">Transferase</keyword>
<feature type="transmembrane region" description="Helical" evidence="2">
    <location>
        <begin position="78"/>
        <end position="94"/>
    </location>
</feature>
<dbReference type="AlphaFoldDB" id="A0A840UDA6"/>
<feature type="transmembrane region" description="Helical" evidence="2">
    <location>
        <begin position="169"/>
        <end position="189"/>
    </location>
</feature>
<dbReference type="GO" id="GO:0008168">
    <property type="term" value="F:methyltransferase activity"/>
    <property type="evidence" value="ECO:0007669"/>
    <property type="project" value="UniProtKB-KW"/>
</dbReference>
<dbReference type="EMBL" id="JACHFH010000001">
    <property type="protein sequence ID" value="MBB5335076.1"/>
    <property type="molecule type" value="Genomic_DNA"/>
</dbReference>
<dbReference type="GO" id="GO:0004190">
    <property type="term" value="F:aspartic-type endopeptidase activity"/>
    <property type="evidence" value="ECO:0007669"/>
    <property type="project" value="UniProtKB-EC"/>
</dbReference>
<dbReference type="PANTHER" id="PTHR30487:SF0">
    <property type="entry name" value="PREPILIN LEADER PEPTIDASE_N-METHYLTRANSFERASE-RELATED"/>
    <property type="match status" value="1"/>
</dbReference>
<evidence type="ECO:0000313" key="5">
    <source>
        <dbReference type="Proteomes" id="UP000559117"/>
    </source>
</evidence>
<dbReference type="Proteomes" id="UP000559117">
    <property type="component" value="Unassembled WGS sequence"/>
</dbReference>
<evidence type="ECO:0000256" key="1">
    <source>
        <dbReference type="ARBA" id="ARBA00005801"/>
    </source>
</evidence>
<dbReference type="EC" id="2.1.1.-" evidence="4"/>
<dbReference type="GO" id="GO:0005886">
    <property type="term" value="C:plasma membrane"/>
    <property type="evidence" value="ECO:0007669"/>
    <property type="project" value="TreeGrafter"/>
</dbReference>
<dbReference type="InterPro" id="IPR000045">
    <property type="entry name" value="Prepilin_IV_endopep_pep"/>
</dbReference>
<dbReference type="GO" id="GO:0032259">
    <property type="term" value="P:methylation"/>
    <property type="evidence" value="ECO:0007669"/>
    <property type="project" value="UniProtKB-KW"/>
</dbReference>